<sequence length="86" mass="9737">MNEFKKGDKVWVVVGETMRPGWIEFSFQGIPQGYVDSERFMDNVRDNVYASSEAAATALRAKALKDQARIESNIAIALMRKPEGWL</sequence>
<name>A0AAX4QHV3_9CAUD</name>
<dbReference type="Proteomes" id="UP001459105">
    <property type="component" value="Segment"/>
</dbReference>
<organism evidence="1 2">
    <name type="scientific">Microcystis phage Mvi-JY20</name>
    <dbReference type="NCBI Taxonomy" id="3128146"/>
    <lineage>
        <taxon>Viruses</taxon>
        <taxon>Duplodnaviria</taxon>
        <taxon>Heunggongvirae</taxon>
        <taxon>Uroviricota</taxon>
        <taxon>Caudoviricetes</taxon>
    </lineage>
</organism>
<accession>A0AAX4QHV3</accession>
<proteinExistence type="predicted"/>
<protein>
    <submittedName>
        <fullName evidence="1">Uncharacterized protein</fullName>
    </submittedName>
</protein>
<evidence type="ECO:0000313" key="2">
    <source>
        <dbReference type="Proteomes" id="UP001459105"/>
    </source>
</evidence>
<reference evidence="1" key="1">
    <citation type="submission" date="2024-03" db="EMBL/GenBank/DDBJ databases">
        <authorList>
            <person name="Lin W."/>
            <person name="Li D."/>
            <person name="Tong Y."/>
        </authorList>
    </citation>
    <scope>NUCLEOTIDE SEQUENCE</scope>
</reference>
<evidence type="ECO:0000313" key="1">
    <source>
        <dbReference type="EMBL" id="XAI95561.1"/>
    </source>
</evidence>
<dbReference type="EMBL" id="PP438412">
    <property type="protein sequence ID" value="XAI95561.1"/>
    <property type="molecule type" value="Genomic_DNA"/>
</dbReference>